<sequence>MTRPTFTCSECGTHNGLTLFKDAEICIQCYLTAVRRATEMGRRHAFMRAAESKSWVTALEVLT</sequence>
<evidence type="ECO:0000313" key="1">
    <source>
        <dbReference type="EMBL" id="KKM78526.1"/>
    </source>
</evidence>
<dbReference type="AlphaFoldDB" id="A0A0F9KUP0"/>
<gene>
    <name evidence="1" type="ORF">LCGC14_1359110</name>
</gene>
<name>A0A0F9KUP0_9ZZZZ</name>
<organism evidence="1">
    <name type="scientific">marine sediment metagenome</name>
    <dbReference type="NCBI Taxonomy" id="412755"/>
    <lineage>
        <taxon>unclassified sequences</taxon>
        <taxon>metagenomes</taxon>
        <taxon>ecological metagenomes</taxon>
    </lineage>
</organism>
<protein>
    <recommendedName>
        <fullName evidence="2">ClpX-type ZB domain-containing protein</fullName>
    </recommendedName>
</protein>
<evidence type="ECO:0008006" key="2">
    <source>
        <dbReference type="Google" id="ProtNLM"/>
    </source>
</evidence>
<dbReference type="EMBL" id="LAZR01008479">
    <property type="protein sequence ID" value="KKM78526.1"/>
    <property type="molecule type" value="Genomic_DNA"/>
</dbReference>
<proteinExistence type="predicted"/>
<comment type="caution">
    <text evidence="1">The sequence shown here is derived from an EMBL/GenBank/DDBJ whole genome shotgun (WGS) entry which is preliminary data.</text>
</comment>
<accession>A0A0F9KUP0</accession>
<reference evidence="1" key="1">
    <citation type="journal article" date="2015" name="Nature">
        <title>Complex archaea that bridge the gap between prokaryotes and eukaryotes.</title>
        <authorList>
            <person name="Spang A."/>
            <person name="Saw J.H."/>
            <person name="Jorgensen S.L."/>
            <person name="Zaremba-Niedzwiedzka K."/>
            <person name="Martijn J."/>
            <person name="Lind A.E."/>
            <person name="van Eijk R."/>
            <person name="Schleper C."/>
            <person name="Guy L."/>
            <person name="Ettema T.J."/>
        </authorList>
    </citation>
    <scope>NUCLEOTIDE SEQUENCE</scope>
</reference>